<comment type="caution">
    <text evidence="1">The sequence shown here is derived from an EMBL/GenBank/DDBJ whole genome shotgun (WGS) entry which is preliminary data.</text>
</comment>
<accession>A0A9W4T2G3</accession>
<dbReference type="EMBL" id="CAMKVN010006252">
    <property type="protein sequence ID" value="CAI2190088.1"/>
    <property type="molecule type" value="Genomic_DNA"/>
</dbReference>
<protein>
    <submittedName>
        <fullName evidence="1">10138_t:CDS:1</fullName>
    </submittedName>
</protein>
<sequence length="93" mass="11279">KNKVFNKRNREYQELLAQINYALILNESEELINLIHCKYSQENRLKKYHSDNLNNLLKYYKIEVIDFKYQQLVKNYSVLEVLLDEVEEHGIES</sequence>
<dbReference type="OrthoDB" id="10497468at2759"/>
<dbReference type="Proteomes" id="UP001153678">
    <property type="component" value="Unassembled WGS sequence"/>
</dbReference>
<evidence type="ECO:0000313" key="2">
    <source>
        <dbReference type="Proteomes" id="UP001153678"/>
    </source>
</evidence>
<organism evidence="1 2">
    <name type="scientific">Funneliformis geosporum</name>
    <dbReference type="NCBI Taxonomy" id="1117311"/>
    <lineage>
        <taxon>Eukaryota</taxon>
        <taxon>Fungi</taxon>
        <taxon>Fungi incertae sedis</taxon>
        <taxon>Mucoromycota</taxon>
        <taxon>Glomeromycotina</taxon>
        <taxon>Glomeromycetes</taxon>
        <taxon>Glomerales</taxon>
        <taxon>Glomeraceae</taxon>
        <taxon>Funneliformis</taxon>
    </lineage>
</organism>
<name>A0A9W4T2G3_9GLOM</name>
<feature type="non-terminal residue" evidence="1">
    <location>
        <position position="1"/>
    </location>
</feature>
<dbReference type="AlphaFoldDB" id="A0A9W4T2G3"/>
<reference evidence="1" key="1">
    <citation type="submission" date="2022-08" db="EMBL/GenBank/DDBJ databases">
        <authorList>
            <person name="Kallberg Y."/>
            <person name="Tangrot J."/>
            <person name="Rosling A."/>
        </authorList>
    </citation>
    <scope>NUCLEOTIDE SEQUENCE</scope>
    <source>
        <strain evidence="1">Wild A</strain>
    </source>
</reference>
<keyword evidence="2" id="KW-1185">Reference proteome</keyword>
<evidence type="ECO:0000313" key="1">
    <source>
        <dbReference type="EMBL" id="CAI2190088.1"/>
    </source>
</evidence>
<proteinExistence type="predicted"/>
<gene>
    <name evidence="1" type="ORF">FWILDA_LOCUS14401</name>
</gene>